<reference evidence="1" key="2">
    <citation type="submission" date="2015-02" db="UniProtKB">
        <authorList>
            <consortium name="EnsemblMetazoa"/>
        </authorList>
    </citation>
    <scope>IDENTIFICATION</scope>
</reference>
<evidence type="ECO:0000313" key="2">
    <source>
        <dbReference type="Proteomes" id="UP000014500"/>
    </source>
</evidence>
<dbReference type="Proteomes" id="UP000014500">
    <property type="component" value="Unassembled WGS sequence"/>
</dbReference>
<protein>
    <submittedName>
        <fullName evidence="1">Uncharacterized protein</fullName>
    </submittedName>
</protein>
<proteinExistence type="predicted"/>
<organism evidence="1 2">
    <name type="scientific">Strigamia maritima</name>
    <name type="common">European centipede</name>
    <name type="synonym">Geophilus maritimus</name>
    <dbReference type="NCBI Taxonomy" id="126957"/>
    <lineage>
        <taxon>Eukaryota</taxon>
        <taxon>Metazoa</taxon>
        <taxon>Ecdysozoa</taxon>
        <taxon>Arthropoda</taxon>
        <taxon>Myriapoda</taxon>
        <taxon>Chilopoda</taxon>
        <taxon>Pleurostigmophora</taxon>
        <taxon>Geophilomorpha</taxon>
        <taxon>Linotaeniidae</taxon>
        <taxon>Strigamia</taxon>
    </lineage>
</organism>
<name>T1JN12_STRMM</name>
<dbReference type="HOGENOM" id="CLU_1612897_0_0_1"/>
<reference evidence="2" key="1">
    <citation type="submission" date="2011-05" db="EMBL/GenBank/DDBJ databases">
        <authorList>
            <person name="Richards S.R."/>
            <person name="Qu J."/>
            <person name="Jiang H."/>
            <person name="Jhangiani S.N."/>
            <person name="Agravi P."/>
            <person name="Goodspeed R."/>
            <person name="Gross S."/>
            <person name="Mandapat C."/>
            <person name="Jackson L."/>
            <person name="Mathew T."/>
            <person name="Pu L."/>
            <person name="Thornton R."/>
            <person name="Saada N."/>
            <person name="Wilczek-Boney K.B."/>
            <person name="Lee S."/>
            <person name="Kovar C."/>
            <person name="Wu Y."/>
            <person name="Scherer S.E."/>
            <person name="Worley K.C."/>
            <person name="Muzny D.M."/>
            <person name="Gibbs R."/>
        </authorList>
    </citation>
    <scope>NUCLEOTIDE SEQUENCE</scope>
    <source>
        <strain evidence="2">Brora</strain>
    </source>
</reference>
<dbReference type="EMBL" id="AFFK01021788">
    <property type="status" value="NOT_ANNOTATED_CDS"/>
    <property type="molecule type" value="Genomic_DNA"/>
</dbReference>
<keyword evidence="2" id="KW-1185">Reference proteome</keyword>
<evidence type="ECO:0000313" key="1">
    <source>
        <dbReference type="EnsemblMetazoa" id="SMAR015241-PA"/>
    </source>
</evidence>
<sequence>MVLVDIVPCPGEEIVLLASFNSFNTPENIVVSSQEIFFLVFSVLAMEALHRQVLPFILRRLKDDVNLMVLLKFNRFARNILASYSQDVIDSLSRLNKPIYSLILLILFHCTVEFSASNNLSKSLNLVITLPTYVEVGPPIGLAFTLVKVTQVVYTLDELGLSAKM</sequence>
<dbReference type="EnsemblMetazoa" id="SMAR015241-RA">
    <property type="protein sequence ID" value="SMAR015241-PA"/>
    <property type="gene ID" value="SMAR015241"/>
</dbReference>
<accession>T1JN12</accession>
<dbReference type="AlphaFoldDB" id="T1JN12"/>